<dbReference type="PANTHER" id="PTHR37306:SF1">
    <property type="entry name" value="COLICIN V PRODUCTION PROTEIN"/>
    <property type="match status" value="1"/>
</dbReference>
<comment type="subcellular location">
    <subcellularLocation>
        <location evidence="1">Membrane</location>
        <topology evidence="1">Multi-pass membrane protein</topology>
    </subcellularLocation>
</comment>
<keyword evidence="2" id="KW-0812">Transmembrane</keyword>
<reference evidence="5 6" key="1">
    <citation type="submission" date="2018-06" db="EMBL/GenBank/DDBJ databases">
        <authorList>
            <consortium name="Pathogen Informatics"/>
            <person name="Doyle S."/>
        </authorList>
    </citation>
    <scope>NUCLEOTIDE SEQUENCE [LARGE SCALE GENOMIC DNA]</scope>
    <source>
        <strain evidence="5 6">NCTC12475</strain>
    </source>
</reference>
<evidence type="ECO:0000256" key="3">
    <source>
        <dbReference type="ARBA" id="ARBA00022989"/>
    </source>
</evidence>
<proteinExistence type="predicted"/>
<evidence type="ECO:0000313" key="5">
    <source>
        <dbReference type="EMBL" id="SUX11570.1"/>
    </source>
</evidence>
<dbReference type="GO" id="GO:0009403">
    <property type="term" value="P:toxin biosynthetic process"/>
    <property type="evidence" value="ECO:0007669"/>
    <property type="project" value="InterPro"/>
</dbReference>
<dbReference type="EMBL" id="UFVD01000001">
    <property type="protein sequence ID" value="SUX11570.1"/>
    <property type="molecule type" value="Genomic_DNA"/>
</dbReference>
<dbReference type="Proteomes" id="UP000254920">
    <property type="component" value="Unassembled WGS sequence"/>
</dbReference>
<dbReference type="GeneID" id="93090437"/>
<evidence type="ECO:0000256" key="4">
    <source>
        <dbReference type="ARBA" id="ARBA00023136"/>
    </source>
</evidence>
<keyword evidence="4" id="KW-0472">Membrane</keyword>
<evidence type="ECO:0000256" key="1">
    <source>
        <dbReference type="ARBA" id="ARBA00004141"/>
    </source>
</evidence>
<organism evidence="5 6">
    <name type="scientific">Campylobacter sputorum subsp. sputorum</name>
    <dbReference type="NCBI Taxonomy" id="32024"/>
    <lineage>
        <taxon>Bacteria</taxon>
        <taxon>Pseudomonadati</taxon>
        <taxon>Campylobacterota</taxon>
        <taxon>Epsilonproteobacteria</taxon>
        <taxon>Campylobacterales</taxon>
        <taxon>Campylobacteraceae</taxon>
        <taxon>Campylobacter</taxon>
    </lineage>
</organism>
<keyword evidence="3" id="KW-1133">Transmembrane helix</keyword>
<gene>
    <name evidence="5" type="primary">cvpA</name>
    <name evidence="5" type="ORF">NCTC12475_01799</name>
</gene>
<dbReference type="GO" id="GO:0016020">
    <property type="term" value="C:membrane"/>
    <property type="evidence" value="ECO:0007669"/>
    <property type="project" value="UniProtKB-SubCell"/>
</dbReference>
<sequence length="197" mass="22047">MSVVNWFDAIILGIIILVGIKGAINGLIKEIFGLIGIIGGIIFATRFDGAQELISTYLYQTDNKQMLSFIAFIASFIVFWLACLIVGNILTKFLRASALGFFDRLGGLVFGCAKVFLIFSVIFVVIANIYVLNSKIEPILRGSVVYETMLECGKWIMNINIDKIKDDFNVKIQNLDDQNLTLDDNISLYDQNLTKEK</sequence>
<name>A0A381DLV9_9BACT</name>
<dbReference type="PANTHER" id="PTHR37306">
    <property type="entry name" value="COLICIN V PRODUCTION PROTEIN"/>
    <property type="match status" value="1"/>
</dbReference>
<dbReference type="RefSeq" id="WP_089182286.1">
    <property type="nucleotide sequence ID" value="NZ_CP043427.1"/>
</dbReference>
<dbReference type="Pfam" id="PF02674">
    <property type="entry name" value="Colicin_V"/>
    <property type="match status" value="1"/>
</dbReference>
<accession>A0A381DLV9</accession>
<protein>
    <submittedName>
        <fullName evidence="5">CvpA family protein</fullName>
    </submittedName>
</protein>
<keyword evidence="6" id="KW-1185">Reference proteome</keyword>
<dbReference type="AlphaFoldDB" id="A0A381DLV9"/>
<evidence type="ECO:0000256" key="2">
    <source>
        <dbReference type="ARBA" id="ARBA00022692"/>
    </source>
</evidence>
<dbReference type="OrthoDB" id="5334123at2"/>
<evidence type="ECO:0000313" key="6">
    <source>
        <dbReference type="Proteomes" id="UP000254920"/>
    </source>
</evidence>
<dbReference type="InterPro" id="IPR003825">
    <property type="entry name" value="Colicin-V_CvpA"/>
</dbReference>
<dbReference type="STRING" id="32024.GCA_000788295_00476"/>